<evidence type="ECO:0000313" key="2">
    <source>
        <dbReference type="EMBL" id="EMD33835.1"/>
    </source>
</evidence>
<sequence>MSDSIISPRKYPVSQHFSSMDSIPKDCEAGHAAHTNSSRSAIEIDLKGNIDWDDPSVFVHLGVSNVDCDFVVHAKTSFEQDDRLKLARSELKRIAADASKQETAMYPHLSRIFKFLERLQDKFGKTARIRFCQSSNMQLIIENSDSWDYPRNKPDFSAVLVEMIKNPGNRWRDRHSWCEVKAHASARPKAYRNDDPKSIVIQAADYARLHMSGCPFQLFSVGLLIYGDEFCVGIYDRAGVRFSPSHNIWDDFDTFIRVVRCITTNMMPEQLGQDPTVTTVTGIEHDQWLAKVQENGISIEEYVPGEPVYEVSLGGTDSRRWVTVGTPIWVSLSLFGRGTLVWRVLNKVTLDLGVLKNAWHSGARTPESEIYKFIEGEHPGVARFVDGADVKFPGTELIISTVSLRGRGDEDSANNAILHRVFIFPVGRSLYKARSELELLKGIRAALRGHEFLCSQYILHRDISVGNIMLLSEDSPPAGAEGFLMDLELARYSAPTVEIRTSGPVRLPTGRVLTDIQAKHSRWDADLTKRGAPMTGTLQFMAVELLQTMARDLRAAKRNRKHTKPPIEHRTHHDIESFVWVLIYSLIRRVLRVDRLNMTDEEKALMEDLQDSFTQYFGRSNPSAIVAQRWGDNPWDFVHLHDSFFTDPIRDLINTLDRQFRVKKEEPFTHAAVLSALDVAIRRLS</sequence>
<dbReference type="SUPFAM" id="SSF56112">
    <property type="entry name" value="Protein kinase-like (PK-like)"/>
    <property type="match status" value="1"/>
</dbReference>
<dbReference type="SMART" id="SM00220">
    <property type="entry name" value="S_TKc"/>
    <property type="match status" value="1"/>
</dbReference>
<gene>
    <name evidence="2" type="ORF">CERSUDRAFT_76524</name>
</gene>
<dbReference type="AlphaFoldDB" id="M2QNV0"/>
<accession>M2QNV0</accession>
<proteinExistence type="predicted"/>
<dbReference type="GO" id="GO:0005524">
    <property type="term" value="F:ATP binding"/>
    <property type="evidence" value="ECO:0007669"/>
    <property type="project" value="InterPro"/>
</dbReference>
<dbReference type="Gene3D" id="1.10.510.10">
    <property type="entry name" value="Transferase(Phosphotransferase) domain 1"/>
    <property type="match status" value="1"/>
</dbReference>
<dbReference type="PANTHER" id="PTHR38248">
    <property type="entry name" value="FUNK1 6"/>
    <property type="match status" value="1"/>
</dbReference>
<protein>
    <recommendedName>
        <fullName evidence="1">Protein kinase domain-containing protein</fullName>
    </recommendedName>
</protein>
<evidence type="ECO:0000313" key="3">
    <source>
        <dbReference type="Proteomes" id="UP000016930"/>
    </source>
</evidence>
<dbReference type="InterPro" id="IPR011009">
    <property type="entry name" value="Kinase-like_dom_sf"/>
</dbReference>
<evidence type="ECO:0000259" key="1">
    <source>
        <dbReference type="PROSITE" id="PS50011"/>
    </source>
</evidence>
<dbReference type="InterPro" id="IPR000719">
    <property type="entry name" value="Prot_kinase_dom"/>
</dbReference>
<dbReference type="PROSITE" id="PS00109">
    <property type="entry name" value="PROTEIN_KINASE_TYR"/>
    <property type="match status" value="1"/>
</dbReference>
<dbReference type="InterPro" id="IPR040976">
    <property type="entry name" value="Pkinase_fungal"/>
</dbReference>
<feature type="domain" description="Protein kinase" evidence="1">
    <location>
        <begin position="308"/>
        <end position="673"/>
    </location>
</feature>
<dbReference type="Proteomes" id="UP000016930">
    <property type="component" value="Unassembled WGS sequence"/>
</dbReference>
<organism evidence="2 3">
    <name type="scientific">Ceriporiopsis subvermispora (strain B)</name>
    <name type="common">White-rot fungus</name>
    <name type="synonym">Gelatoporia subvermispora</name>
    <dbReference type="NCBI Taxonomy" id="914234"/>
    <lineage>
        <taxon>Eukaryota</taxon>
        <taxon>Fungi</taxon>
        <taxon>Dikarya</taxon>
        <taxon>Basidiomycota</taxon>
        <taxon>Agaricomycotina</taxon>
        <taxon>Agaricomycetes</taxon>
        <taxon>Polyporales</taxon>
        <taxon>Gelatoporiaceae</taxon>
        <taxon>Gelatoporia</taxon>
    </lineage>
</organism>
<reference evidence="2 3" key="1">
    <citation type="journal article" date="2012" name="Proc. Natl. Acad. Sci. U.S.A.">
        <title>Comparative genomics of Ceriporiopsis subvermispora and Phanerochaete chrysosporium provide insight into selective ligninolysis.</title>
        <authorList>
            <person name="Fernandez-Fueyo E."/>
            <person name="Ruiz-Duenas F.J."/>
            <person name="Ferreira P."/>
            <person name="Floudas D."/>
            <person name="Hibbett D.S."/>
            <person name="Canessa P."/>
            <person name="Larrondo L.F."/>
            <person name="James T.Y."/>
            <person name="Seelenfreund D."/>
            <person name="Lobos S."/>
            <person name="Polanco R."/>
            <person name="Tello M."/>
            <person name="Honda Y."/>
            <person name="Watanabe T."/>
            <person name="Watanabe T."/>
            <person name="Ryu J.S."/>
            <person name="Kubicek C.P."/>
            <person name="Schmoll M."/>
            <person name="Gaskell J."/>
            <person name="Hammel K.E."/>
            <person name="St John F.J."/>
            <person name="Vanden Wymelenberg A."/>
            <person name="Sabat G."/>
            <person name="Splinter BonDurant S."/>
            <person name="Syed K."/>
            <person name="Yadav J.S."/>
            <person name="Doddapaneni H."/>
            <person name="Subramanian V."/>
            <person name="Lavin J.L."/>
            <person name="Oguiza J.A."/>
            <person name="Perez G."/>
            <person name="Pisabarro A.G."/>
            <person name="Ramirez L."/>
            <person name="Santoyo F."/>
            <person name="Master E."/>
            <person name="Coutinho P.M."/>
            <person name="Henrissat B."/>
            <person name="Lombard V."/>
            <person name="Magnuson J.K."/>
            <person name="Kuees U."/>
            <person name="Hori C."/>
            <person name="Igarashi K."/>
            <person name="Samejima M."/>
            <person name="Held B.W."/>
            <person name="Barry K.W."/>
            <person name="LaButti K.M."/>
            <person name="Lapidus A."/>
            <person name="Lindquist E.A."/>
            <person name="Lucas S.M."/>
            <person name="Riley R."/>
            <person name="Salamov A.A."/>
            <person name="Hoffmeister D."/>
            <person name="Schwenk D."/>
            <person name="Hadar Y."/>
            <person name="Yarden O."/>
            <person name="de Vries R.P."/>
            <person name="Wiebenga A."/>
            <person name="Stenlid J."/>
            <person name="Eastwood D."/>
            <person name="Grigoriev I.V."/>
            <person name="Berka R.M."/>
            <person name="Blanchette R.A."/>
            <person name="Kersten P."/>
            <person name="Martinez A.T."/>
            <person name="Vicuna R."/>
            <person name="Cullen D."/>
        </authorList>
    </citation>
    <scope>NUCLEOTIDE SEQUENCE [LARGE SCALE GENOMIC DNA]</scope>
    <source>
        <strain evidence="2 3">B</strain>
    </source>
</reference>
<dbReference type="HOGENOM" id="CLU_012171_1_0_1"/>
<dbReference type="GO" id="GO:0004672">
    <property type="term" value="F:protein kinase activity"/>
    <property type="evidence" value="ECO:0007669"/>
    <property type="project" value="InterPro"/>
</dbReference>
<dbReference type="STRING" id="914234.M2QNV0"/>
<dbReference type="PANTHER" id="PTHR38248:SF2">
    <property type="entry name" value="FUNK1 11"/>
    <property type="match status" value="1"/>
</dbReference>
<name>M2QNV0_CERS8</name>
<dbReference type="OrthoDB" id="3271155at2759"/>
<dbReference type="InterPro" id="IPR008266">
    <property type="entry name" value="Tyr_kinase_AS"/>
</dbReference>
<keyword evidence="3" id="KW-1185">Reference proteome</keyword>
<dbReference type="Pfam" id="PF17667">
    <property type="entry name" value="Pkinase_fungal"/>
    <property type="match status" value="2"/>
</dbReference>
<dbReference type="PROSITE" id="PS50011">
    <property type="entry name" value="PROTEIN_KINASE_DOM"/>
    <property type="match status" value="1"/>
</dbReference>
<dbReference type="EMBL" id="KB445805">
    <property type="protein sequence ID" value="EMD33835.1"/>
    <property type="molecule type" value="Genomic_DNA"/>
</dbReference>